<dbReference type="AlphaFoldDB" id="A0A2P4SNM3"/>
<keyword evidence="7 11" id="KW-0303">Gap junction</keyword>
<dbReference type="PANTHER" id="PTHR11984:SF6">
    <property type="entry name" value="GAP JUNCTION GAMMA-1 PROTEIN"/>
    <property type="match status" value="1"/>
</dbReference>
<evidence type="ECO:0000256" key="7">
    <source>
        <dbReference type="ARBA" id="ARBA00022868"/>
    </source>
</evidence>
<dbReference type="PRINTS" id="PR00206">
    <property type="entry name" value="CONNEXIN"/>
</dbReference>
<name>A0A2P4SNM3_BAMTH</name>
<dbReference type="GO" id="GO:0007267">
    <property type="term" value="P:cell-cell signaling"/>
    <property type="evidence" value="ECO:0007669"/>
    <property type="project" value="TreeGrafter"/>
</dbReference>
<keyword evidence="5" id="KW-1003">Cell membrane</keyword>
<dbReference type="Proteomes" id="UP000237246">
    <property type="component" value="Unassembled WGS sequence"/>
</dbReference>
<dbReference type="FunFam" id="1.20.1440.80:FF:000003">
    <property type="entry name" value="Gap junction protein"/>
    <property type="match status" value="1"/>
</dbReference>
<dbReference type="PROSITE" id="PS00408">
    <property type="entry name" value="CONNEXINS_2"/>
    <property type="match status" value="1"/>
</dbReference>
<evidence type="ECO:0000259" key="15">
    <source>
        <dbReference type="SMART" id="SM01089"/>
    </source>
</evidence>
<dbReference type="PANTHER" id="PTHR11984">
    <property type="entry name" value="CONNEXIN"/>
    <property type="match status" value="1"/>
</dbReference>
<feature type="compositionally biased region" description="Low complexity" evidence="12">
    <location>
        <begin position="374"/>
        <end position="394"/>
    </location>
</feature>
<dbReference type="PROSITE" id="PS00407">
    <property type="entry name" value="CONNEXINS_1"/>
    <property type="match status" value="1"/>
</dbReference>
<comment type="subunit">
    <text evidence="11">A connexon is composed of a hexamer of connexins.</text>
</comment>
<dbReference type="InterPro" id="IPR002265">
    <property type="entry name" value="Connexin45"/>
</dbReference>
<gene>
    <name evidence="16" type="ORF">CIB84_010525</name>
</gene>
<dbReference type="Gene3D" id="1.20.1440.80">
    <property type="entry name" value="Gap junction channel protein cysteine-rich domain"/>
    <property type="match status" value="1"/>
</dbReference>
<dbReference type="EMBL" id="PPHD01032506">
    <property type="protein sequence ID" value="POI25725.1"/>
    <property type="molecule type" value="Genomic_DNA"/>
</dbReference>
<keyword evidence="9 13" id="KW-1133">Transmembrane helix</keyword>
<feature type="region of interest" description="Disordered" evidence="12">
    <location>
        <begin position="354"/>
        <end position="394"/>
    </location>
</feature>
<dbReference type="InterPro" id="IPR000500">
    <property type="entry name" value="Connexin"/>
</dbReference>
<dbReference type="SMART" id="SM01089">
    <property type="entry name" value="Connexin_CCC"/>
    <property type="match status" value="1"/>
</dbReference>
<evidence type="ECO:0000256" key="3">
    <source>
        <dbReference type="ARBA" id="ARBA00004651"/>
    </source>
</evidence>
<evidence type="ECO:0000256" key="11">
    <source>
        <dbReference type="RuleBase" id="RU000630"/>
    </source>
</evidence>
<dbReference type="PRINTS" id="PR01136">
    <property type="entry name" value="CONNEXINA6"/>
</dbReference>
<accession>A0A2P4SNM3</accession>
<evidence type="ECO:0000259" key="14">
    <source>
        <dbReference type="SMART" id="SM00037"/>
    </source>
</evidence>
<organism evidence="16 17">
    <name type="scientific">Bambusicola thoracicus</name>
    <name type="common">Chinese bamboo-partridge</name>
    <name type="synonym">Perdix thoracica</name>
    <dbReference type="NCBI Taxonomy" id="9083"/>
    <lineage>
        <taxon>Eukaryota</taxon>
        <taxon>Metazoa</taxon>
        <taxon>Chordata</taxon>
        <taxon>Craniata</taxon>
        <taxon>Vertebrata</taxon>
        <taxon>Euteleostomi</taxon>
        <taxon>Archelosauria</taxon>
        <taxon>Archosauria</taxon>
        <taxon>Dinosauria</taxon>
        <taxon>Saurischia</taxon>
        <taxon>Theropoda</taxon>
        <taxon>Coelurosauria</taxon>
        <taxon>Aves</taxon>
        <taxon>Neognathae</taxon>
        <taxon>Galloanserae</taxon>
        <taxon>Galliformes</taxon>
        <taxon>Phasianidae</taxon>
        <taxon>Perdicinae</taxon>
        <taxon>Bambusicola</taxon>
    </lineage>
</organism>
<comment type="caution">
    <text evidence="16">The sequence shown here is derived from an EMBL/GenBank/DDBJ whole genome shotgun (WGS) entry which is preliminary data.</text>
</comment>
<evidence type="ECO:0000313" key="16">
    <source>
        <dbReference type="EMBL" id="POI25725.1"/>
    </source>
</evidence>
<feature type="transmembrane region" description="Helical" evidence="13">
    <location>
        <begin position="21"/>
        <end position="40"/>
    </location>
</feature>
<feature type="domain" description="Connexin N-terminal" evidence="14">
    <location>
        <begin position="42"/>
        <end position="75"/>
    </location>
</feature>
<sequence>MSWSFLTRLLEEIHNHSTFVGKIWLSVLIVFRIVLTAVGGESIYYDEQSKFVCNTEQPGCENVCYDAFAPLSHVRFWVFQIILVATPSVMYLGYAIHKIARMVEHSDVDRRFRSKSFSTRWKQHRGLEEAEDDHEEDPMMYPEIELESERENKEQQPPAKAKHDGRRRIREDGLMRIYVLQLLVRATFEVGFLIGQYLLYGFEVSPVFVCSRKPCPHKIDCFISRPTEKTIFLLIMYGVSCMCLLLNVWEMLHLGFGTIRDTLNNKRKELEDSGTYNYPFTWNTPSAPPGYNIAVKPDQMQYTELSNAKMAYKQNKANIAQEQQYGSNEENIPADLENLQREIKVAQERLDMAIQAYNNQNNPSSSSREKKSKAGSNKSSASSKSGDGKNSVWI</sequence>
<dbReference type="InterPro" id="IPR017990">
    <property type="entry name" value="Connexin_CS"/>
</dbReference>
<evidence type="ECO:0000313" key="17">
    <source>
        <dbReference type="Proteomes" id="UP000237246"/>
    </source>
</evidence>
<reference evidence="16 17" key="1">
    <citation type="submission" date="2018-01" db="EMBL/GenBank/DDBJ databases">
        <title>Comparison of the Chinese Bamboo Partridge and Red Junglefowl genome sequences highlights the importance of demography in genome evolution.</title>
        <authorList>
            <person name="Tiley G.P."/>
            <person name="Kimball R.T."/>
            <person name="Braun E.L."/>
            <person name="Burleigh J.G."/>
        </authorList>
    </citation>
    <scope>NUCLEOTIDE SEQUENCE [LARGE SCALE GENOMIC DNA]</scope>
    <source>
        <strain evidence="16">RTK389</strain>
        <tissue evidence="16">Blood</tissue>
    </source>
</reference>
<evidence type="ECO:0000256" key="6">
    <source>
        <dbReference type="ARBA" id="ARBA00022692"/>
    </source>
</evidence>
<feature type="compositionally biased region" description="Polar residues" evidence="12">
    <location>
        <begin position="356"/>
        <end position="366"/>
    </location>
</feature>
<evidence type="ECO:0000256" key="4">
    <source>
        <dbReference type="ARBA" id="ARBA00008120"/>
    </source>
</evidence>
<comment type="similarity">
    <text evidence="4">Belongs to the connexin family. Gamma-type subfamily.</text>
</comment>
<feature type="transmembrane region" description="Helical" evidence="13">
    <location>
        <begin position="76"/>
        <end position="96"/>
    </location>
</feature>
<keyword evidence="10 13" id="KW-0472">Membrane</keyword>
<comment type="function">
    <text evidence="1 11">One gap junction consists of a cluster of closely packed pairs of transmembrane channels, the connexons, through which materials of low MW diffuse from one cell to a neighboring cell.</text>
</comment>
<evidence type="ECO:0000256" key="10">
    <source>
        <dbReference type="ARBA" id="ARBA00023136"/>
    </source>
</evidence>
<evidence type="ECO:0000256" key="8">
    <source>
        <dbReference type="ARBA" id="ARBA00022949"/>
    </source>
</evidence>
<feature type="domain" description="Connexin cysteine-rich" evidence="15">
    <location>
        <begin position="188"/>
        <end position="254"/>
    </location>
</feature>
<keyword evidence="17" id="KW-1185">Reference proteome</keyword>
<dbReference type="Pfam" id="PF00029">
    <property type="entry name" value="Connexin"/>
    <property type="match status" value="1"/>
</dbReference>
<protein>
    <recommendedName>
        <fullName evidence="11">Gap junction protein</fullName>
    </recommendedName>
</protein>
<dbReference type="InterPro" id="IPR013092">
    <property type="entry name" value="Connexin_N"/>
</dbReference>
<evidence type="ECO:0000256" key="13">
    <source>
        <dbReference type="SAM" id="Phobius"/>
    </source>
</evidence>
<proteinExistence type="inferred from homology"/>
<dbReference type="OrthoDB" id="8875898at2759"/>
<evidence type="ECO:0000256" key="5">
    <source>
        <dbReference type="ARBA" id="ARBA00022475"/>
    </source>
</evidence>
<feature type="transmembrane region" description="Helical" evidence="13">
    <location>
        <begin position="177"/>
        <end position="199"/>
    </location>
</feature>
<keyword evidence="6 11" id="KW-0812">Transmembrane</keyword>
<dbReference type="SMART" id="SM00037">
    <property type="entry name" value="CNX"/>
    <property type="match status" value="1"/>
</dbReference>
<evidence type="ECO:0000256" key="12">
    <source>
        <dbReference type="SAM" id="MobiDB-lite"/>
    </source>
</evidence>
<evidence type="ECO:0000256" key="1">
    <source>
        <dbReference type="ARBA" id="ARBA00003922"/>
    </source>
</evidence>
<evidence type="ECO:0000256" key="2">
    <source>
        <dbReference type="ARBA" id="ARBA00004610"/>
    </source>
</evidence>
<dbReference type="InterPro" id="IPR019570">
    <property type="entry name" value="Connexin_CCC"/>
</dbReference>
<evidence type="ECO:0000256" key="9">
    <source>
        <dbReference type="ARBA" id="ARBA00022989"/>
    </source>
</evidence>
<dbReference type="InterPro" id="IPR038359">
    <property type="entry name" value="Connexin_N_sf"/>
</dbReference>
<dbReference type="GO" id="GO:0005922">
    <property type="term" value="C:connexin complex"/>
    <property type="evidence" value="ECO:0007669"/>
    <property type="project" value="InterPro"/>
</dbReference>
<feature type="transmembrane region" description="Helical" evidence="13">
    <location>
        <begin position="231"/>
        <end position="249"/>
    </location>
</feature>
<keyword evidence="8" id="KW-0965">Cell junction</keyword>
<comment type="subcellular location">
    <subcellularLocation>
        <location evidence="2">Cell junction</location>
        <location evidence="2">Gap junction</location>
    </subcellularLocation>
    <subcellularLocation>
        <location evidence="3 11">Cell membrane</location>
        <topology evidence="3 11">Multi-pass membrane protein</topology>
    </subcellularLocation>
</comment>
<dbReference type="GO" id="GO:0005243">
    <property type="term" value="F:gap junction channel activity"/>
    <property type="evidence" value="ECO:0007669"/>
    <property type="project" value="TreeGrafter"/>
</dbReference>